<evidence type="ECO:0000313" key="12">
    <source>
        <dbReference type="Proteomes" id="UP000287374"/>
    </source>
</evidence>
<evidence type="ECO:0000256" key="6">
    <source>
        <dbReference type="ARBA" id="ARBA00023002"/>
    </source>
</evidence>
<dbReference type="OrthoDB" id="8672648at2"/>
<dbReference type="PANTHER" id="PTHR43876:SF25">
    <property type="entry name" value="MONOOXYGENASE NMA2164"/>
    <property type="match status" value="1"/>
</dbReference>
<dbReference type="SUPFAM" id="SSF51905">
    <property type="entry name" value="FAD/NAD(P)-binding domain"/>
    <property type="match status" value="1"/>
</dbReference>
<dbReference type="InterPro" id="IPR051205">
    <property type="entry name" value="UbiH/COQ6_monooxygenase"/>
</dbReference>
<dbReference type="GO" id="GO:0006744">
    <property type="term" value="P:ubiquinone biosynthetic process"/>
    <property type="evidence" value="ECO:0007669"/>
    <property type="project" value="UniProtKB-UniPathway"/>
</dbReference>
<dbReference type="Proteomes" id="UP000247152">
    <property type="component" value="Unassembled WGS sequence"/>
</dbReference>
<dbReference type="EMBL" id="QHJG01000035">
    <property type="protein sequence ID" value="PWY54413.1"/>
    <property type="molecule type" value="Genomic_DNA"/>
</dbReference>
<dbReference type="EMBL" id="RZGX01000010">
    <property type="protein sequence ID" value="RUR22857.1"/>
    <property type="molecule type" value="Genomic_DNA"/>
</dbReference>
<organism evidence="9 11">
    <name type="scientific">Legionella qingyii</name>
    <dbReference type="NCBI Taxonomy" id="2184757"/>
    <lineage>
        <taxon>Bacteria</taxon>
        <taxon>Pseudomonadati</taxon>
        <taxon>Pseudomonadota</taxon>
        <taxon>Gammaproteobacteria</taxon>
        <taxon>Legionellales</taxon>
        <taxon>Legionellaceae</taxon>
        <taxon>Legionella</taxon>
    </lineage>
</organism>
<evidence type="ECO:0000313" key="11">
    <source>
        <dbReference type="Proteomes" id="UP000247152"/>
    </source>
</evidence>
<dbReference type="PANTHER" id="PTHR43876">
    <property type="entry name" value="UBIQUINONE BIOSYNTHESIS MONOOXYGENASE COQ6, MITOCHONDRIAL"/>
    <property type="match status" value="1"/>
</dbReference>
<accession>A0A317TXU6</accession>
<comment type="pathway">
    <text evidence="2">Cofactor biosynthesis; ubiquinone biosynthesis.</text>
</comment>
<dbReference type="InterPro" id="IPR010971">
    <property type="entry name" value="UbiH/COQ6"/>
</dbReference>
<evidence type="ECO:0000313" key="10">
    <source>
        <dbReference type="EMBL" id="RUR22857.1"/>
    </source>
</evidence>
<evidence type="ECO:0000313" key="9">
    <source>
        <dbReference type="EMBL" id="PWY54413.1"/>
    </source>
</evidence>
<dbReference type="NCBIfam" id="NF006593">
    <property type="entry name" value="PRK09126.1"/>
    <property type="match status" value="1"/>
</dbReference>
<evidence type="ECO:0000256" key="1">
    <source>
        <dbReference type="ARBA" id="ARBA00001974"/>
    </source>
</evidence>
<sequence>MRTRKDIVIIGAGPTGLGLAASLANTNLKIVILDKLPVRALQYPDYDGREIALNTPTINCLKRLNAWDKINPEFIFPIKQAKVLSGGSSYALDFNDKGALLGYLVSNHLIKKALYEVVCSYSNIEVITDTTVEDIQEGHRTRTVYLSNQSVIEASLVVAADNRFSESRRKLGIPSDAHDFSKVMILCKIEHERPHHHCAFEYFDTDKVVAFLPMSSHASSLVMTVSPDKVGYIKSLNDQQLISNLANQFEKQFGTIQTVGQRFFYPLVGVYSQRFVDERFALIGDAAVGMHPVTAHGFNLGLKGSESLANAIRWALAQNKDIGSIEILERYQSEHRHATKLMYHGTNLIVSLFTTNTVFAQLLSQCTLRLANHDLLPFKRIIMDYLSGRTSPITSLIEKVRLCF</sequence>
<dbReference type="GO" id="GO:0016705">
    <property type="term" value="F:oxidoreductase activity, acting on paired donors, with incorporation or reduction of molecular oxygen"/>
    <property type="evidence" value="ECO:0007669"/>
    <property type="project" value="InterPro"/>
</dbReference>
<evidence type="ECO:0000256" key="4">
    <source>
        <dbReference type="ARBA" id="ARBA00022630"/>
    </source>
</evidence>
<comment type="cofactor">
    <cofactor evidence="1">
        <name>FAD</name>
        <dbReference type="ChEBI" id="CHEBI:57692"/>
    </cofactor>
</comment>
<keyword evidence="12" id="KW-1185">Reference proteome</keyword>
<dbReference type="Pfam" id="PF01494">
    <property type="entry name" value="FAD_binding_3"/>
    <property type="match status" value="1"/>
</dbReference>
<keyword evidence="4" id="KW-0285">Flavoprotein</keyword>
<dbReference type="Gene3D" id="3.50.50.60">
    <property type="entry name" value="FAD/NAD(P)-binding domain"/>
    <property type="match status" value="2"/>
</dbReference>
<dbReference type="GO" id="GO:0004497">
    <property type="term" value="F:monooxygenase activity"/>
    <property type="evidence" value="ECO:0007669"/>
    <property type="project" value="UniProtKB-KW"/>
</dbReference>
<dbReference type="UniPathway" id="UPA00232"/>
<name>A0A317TXU6_9GAMM</name>
<keyword evidence="6" id="KW-0560">Oxidoreductase</keyword>
<feature type="domain" description="FAD-binding" evidence="8">
    <location>
        <begin position="6"/>
        <end position="339"/>
    </location>
</feature>
<dbReference type="NCBIfam" id="TIGR01988">
    <property type="entry name" value="Ubi-OHases"/>
    <property type="match status" value="1"/>
</dbReference>
<protein>
    <submittedName>
        <fullName evidence="9">FAD-dependent hydroxylase</fullName>
    </submittedName>
</protein>
<keyword evidence="7" id="KW-0503">Monooxygenase</keyword>
<evidence type="ECO:0000256" key="2">
    <source>
        <dbReference type="ARBA" id="ARBA00004749"/>
    </source>
</evidence>
<dbReference type="Proteomes" id="UP000287374">
    <property type="component" value="Unassembled WGS sequence"/>
</dbReference>
<dbReference type="PRINTS" id="PR00420">
    <property type="entry name" value="RNGMNOXGNASE"/>
</dbReference>
<gene>
    <name evidence="9" type="ORF">DGG96_17205</name>
    <name evidence="10" type="ORF">ELY20_09045</name>
</gene>
<proteinExistence type="inferred from homology"/>
<reference evidence="9 11" key="1">
    <citation type="submission" date="2018-05" db="EMBL/GenBank/DDBJ databases">
        <title>Legionella qingyii sp.nov., whole genome shotgun sequence.</title>
        <authorList>
            <person name="Wu H."/>
            <person name="Zhu Q."/>
            <person name="Hu C."/>
        </authorList>
    </citation>
    <scope>NUCLEOTIDE SEQUENCE [LARGE SCALE GENOMIC DNA]</scope>
    <source>
        <strain evidence="9 11">HEB18</strain>
    </source>
</reference>
<evidence type="ECO:0000256" key="3">
    <source>
        <dbReference type="ARBA" id="ARBA00005349"/>
    </source>
</evidence>
<dbReference type="InterPro" id="IPR002938">
    <property type="entry name" value="FAD-bd"/>
</dbReference>
<keyword evidence="5" id="KW-0274">FAD</keyword>
<evidence type="ECO:0000256" key="5">
    <source>
        <dbReference type="ARBA" id="ARBA00022827"/>
    </source>
</evidence>
<dbReference type="RefSeq" id="WP_110143777.1">
    <property type="nucleotide sequence ID" value="NZ_QHJG01000035.1"/>
</dbReference>
<evidence type="ECO:0000259" key="8">
    <source>
        <dbReference type="Pfam" id="PF01494"/>
    </source>
</evidence>
<dbReference type="AlphaFoldDB" id="A0A317TXU6"/>
<dbReference type="InterPro" id="IPR036188">
    <property type="entry name" value="FAD/NAD-bd_sf"/>
</dbReference>
<reference evidence="10 12" key="2">
    <citation type="submission" date="2018-12" db="EMBL/GenBank/DDBJ databases">
        <title>Legionella sp,whole genome shotgun sequence.</title>
        <authorList>
            <person name="Wu H."/>
        </authorList>
    </citation>
    <scope>NUCLEOTIDE SEQUENCE [LARGE SCALE GENOMIC DNA]</scope>
    <source>
        <strain evidence="10">Km489</strain>
        <strain evidence="12">km489</strain>
    </source>
</reference>
<comment type="caution">
    <text evidence="9">The sequence shown here is derived from an EMBL/GenBank/DDBJ whole genome shotgun (WGS) entry which is preliminary data.</text>
</comment>
<dbReference type="GO" id="GO:0071949">
    <property type="term" value="F:FAD binding"/>
    <property type="evidence" value="ECO:0007669"/>
    <property type="project" value="InterPro"/>
</dbReference>
<evidence type="ECO:0000256" key="7">
    <source>
        <dbReference type="ARBA" id="ARBA00023033"/>
    </source>
</evidence>
<comment type="similarity">
    <text evidence="3">Belongs to the UbiH/COQ6 family.</text>
</comment>